<keyword evidence="5" id="KW-0964">Secreted</keyword>
<feature type="chain" id="PRO_5043407317" description="Beta-xylanase" evidence="11">
    <location>
        <begin position="20"/>
        <end position="337"/>
    </location>
</feature>
<comment type="caution">
    <text evidence="13">The sequence shown here is derived from an EMBL/GenBank/DDBJ whole genome shotgun (WGS) entry which is preliminary data.</text>
</comment>
<evidence type="ECO:0000313" key="13">
    <source>
        <dbReference type="EMBL" id="KAK7692639.1"/>
    </source>
</evidence>
<dbReference type="AlphaFoldDB" id="A0AAW0GLF8"/>
<evidence type="ECO:0000256" key="3">
    <source>
        <dbReference type="ARBA" id="ARBA00004851"/>
    </source>
</evidence>
<comment type="catalytic activity">
    <reaction evidence="1 10">
        <text>Endohydrolysis of (1-&gt;4)-beta-D-xylosidic linkages in xylans.</text>
        <dbReference type="EC" id="3.2.1.8"/>
    </reaction>
</comment>
<dbReference type="SUPFAM" id="SSF51445">
    <property type="entry name" value="(Trans)glycosidases"/>
    <property type="match status" value="1"/>
</dbReference>
<dbReference type="Pfam" id="PF00331">
    <property type="entry name" value="Glyco_hydro_10"/>
    <property type="match status" value="1"/>
</dbReference>
<evidence type="ECO:0000256" key="5">
    <source>
        <dbReference type="ARBA" id="ARBA00022525"/>
    </source>
</evidence>
<evidence type="ECO:0000256" key="11">
    <source>
        <dbReference type="SAM" id="SignalP"/>
    </source>
</evidence>
<evidence type="ECO:0000256" key="7">
    <source>
        <dbReference type="ARBA" id="ARBA00022801"/>
    </source>
</evidence>
<comment type="similarity">
    <text evidence="4 10">Belongs to the glycosyl hydrolase 10 (cellulase F) family.</text>
</comment>
<evidence type="ECO:0000256" key="6">
    <source>
        <dbReference type="ARBA" id="ARBA00022651"/>
    </source>
</evidence>
<dbReference type="SMART" id="SM00633">
    <property type="entry name" value="Glyco_10"/>
    <property type="match status" value="1"/>
</dbReference>
<evidence type="ECO:0000259" key="12">
    <source>
        <dbReference type="PROSITE" id="PS51760"/>
    </source>
</evidence>
<evidence type="ECO:0000256" key="8">
    <source>
        <dbReference type="ARBA" id="ARBA00023277"/>
    </source>
</evidence>
<dbReference type="PROSITE" id="PS51760">
    <property type="entry name" value="GH10_2"/>
    <property type="match status" value="1"/>
</dbReference>
<dbReference type="EMBL" id="JASBNA010000004">
    <property type="protein sequence ID" value="KAK7692639.1"/>
    <property type="molecule type" value="Genomic_DNA"/>
</dbReference>
<keyword evidence="8 10" id="KW-0119">Carbohydrate metabolism</keyword>
<feature type="domain" description="GH10" evidence="12">
    <location>
        <begin position="39"/>
        <end position="334"/>
    </location>
</feature>
<dbReference type="GO" id="GO:0045493">
    <property type="term" value="P:xylan catabolic process"/>
    <property type="evidence" value="ECO:0007669"/>
    <property type="project" value="UniProtKB-KW"/>
</dbReference>
<evidence type="ECO:0000256" key="4">
    <source>
        <dbReference type="ARBA" id="ARBA00007495"/>
    </source>
</evidence>
<keyword evidence="9 10" id="KW-0624">Polysaccharide degradation</keyword>
<keyword evidence="7 10" id="KW-0378">Hydrolase</keyword>
<keyword evidence="6" id="KW-0858">Xylan degradation</keyword>
<keyword evidence="14" id="KW-1185">Reference proteome</keyword>
<dbReference type="PRINTS" id="PR00134">
    <property type="entry name" value="GLHYDRLASE10"/>
</dbReference>
<sequence>MMKLLPVLLALVVSVGLNAVAKQHRKLYFGTATNNEEFTNDTAYLNVIKDSRMFGQLTAANSMKWENTEPSPGQFTFADADQFVRFAQRNGQILRGHNCVWHQQLPDWVLDGTFTESEILAAVERHCGTLLEYSINDALNASEDSWDVVNEVINDDGTFRQDVFFNTSGTKYIAAAFRAARAADPHAKLYANDFNIEGPGPKVTAYHNLIKTLKKEGVPIDGIGIQAHLIVGQLPSNITENLESFTKLGVEVALTELDIRMTLPSTPQLLAQQKKDYETVISACNAVKGCVGVTVWDFTDKYSWVPGTFTGEGDACPWDDNLQKKPAFFGIIDGFNA</sequence>
<dbReference type="InterPro" id="IPR017853">
    <property type="entry name" value="GH"/>
</dbReference>
<comment type="subcellular location">
    <subcellularLocation>
        <location evidence="2">Secreted</location>
    </subcellularLocation>
</comment>
<evidence type="ECO:0000256" key="9">
    <source>
        <dbReference type="ARBA" id="ARBA00023326"/>
    </source>
</evidence>
<gene>
    <name evidence="13" type="ORF">QCA50_004272</name>
</gene>
<reference evidence="13 14" key="1">
    <citation type="submission" date="2022-09" db="EMBL/GenBank/DDBJ databases">
        <authorList>
            <person name="Palmer J.M."/>
        </authorList>
    </citation>
    <scope>NUCLEOTIDE SEQUENCE [LARGE SCALE GENOMIC DNA]</scope>
    <source>
        <strain evidence="13 14">DSM 7382</strain>
    </source>
</reference>
<dbReference type="InterPro" id="IPR044846">
    <property type="entry name" value="GH10"/>
</dbReference>
<keyword evidence="11" id="KW-0732">Signal</keyword>
<proteinExistence type="inferred from homology"/>
<protein>
    <recommendedName>
        <fullName evidence="10">Beta-xylanase</fullName>
        <ecNumber evidence="10">3.2.1.8</ecNumber>
    </recommendedName>
</protein>
<feature type="signal peptide" evidence="11">
    <location>
        <begin position="1"/>
        <end position="19"/>
    </location>
</feature>
<evidence type="ECO:0000313" key="14">
    <source>
        <dbReference type="Proteomes" id="UP001385951"/>
    </source>
</evidence>
<dbReference type="EC" id="3.2.1.8" evidence="10"/>
<keyword evidence="10" id="KW-0326">Glycosidase</keyword>
<accession>A0AAW0GLF8</accession>
<dbReference type="Gene3D" id="3.20.20.80">
    <property type="entry name" value="Glycosidases"/>
    <property type="match status" value="1"/>
</dbReference>
<dbReference type="GO" id="GO:0031176">
    <property type="term" value="F:endo-1,4-beta-xylanase activity"/>
    <property type="evidence" value="ECO:0007669"/>
    <property type="project" value="UniProtKB-EC"/>
</dbReference>
<evidence type="ECO:0000256" key="10">
    <source>
        <dbReference type="RuleBase" id="RU361174"/>
    </source>
</evidence>
<dbReference type="GO" id="GO:0005576">
    <property type="term" value="C:extracellular region"/>
    <property type="evidence" value="ECO:0007669"/>
    <property type="project" value="UniProtKB-SubCell"/>
</dbReference>
<evidence type="ECO:0000256" key="2">
    <source>
        <dbReference type="ARBA" id="ARBA00004613"/>
    </source>
</evidence>
<organism evidence="13 14">
    <name type="scientific">Cerrena zonata</name>
    <dbReference type="NCBI Taxonomy" id="2478898"/>
    <lineage>
        <taxon>Eukaryota</taxon>
        <taxon>Fungi</taxon>
        <taxon>Dikarya</taxon>
        <taxon>Basidiomycota</taxon>
        <taxon>Agaricomycotina</taxon>
        <taxon>Agaricomycetes</taxon>
        <taxon>Polyporales</taxon>
        <taxon>Cerrenaceae</taxon>
        <taxon>Cerrena</taxon>
    </lineage>
</organism>
<name>A0AAW0GLF8_9APHY</name>
<evidence type="ECO:0000256" key="1">
    <source>
        <dbReference type="ARBA" id="ARBA00000681"/>
    </source>
</evidence>
<dbReference type="PANTHER" id="PTHR31490">
    <property type="entry name" value="GLYCOSYL HYDROLASE"/>
    <property type="match status" value="1"/>
</dbReference>
<dbReference type="InterPro" id="IPR001000">
    <property type="entry name" value="GH10_dom"/>
</dbReference>
<dbReference type="PANTHER" id="PTHR31490:SF35">
    <property type="entry name" value="ENDO-1,4-BETA-XYLANASE"/>
    <property type="match status" value="1"/>
</dbReference>
<dbReference type="Proteomes" id="UP001385951">
    <property type="component" value="Unassembled WGS sequence"/>
</dbReference>
<comment type="pathway">
    <text evidence="3">Glycan degradation; xylan degradation.</text>
</comment>